<name>A0A6P3ZRS1_ZIZJJ</name>
<protein>
    <submittedName>
        <fullName evidence="8">Cytochrome P450 71A1-like</fullName>
    </submittedName>
</protein>
<dbReference type="Proteomes" id="UP001652623">
    <property type="component" value="Chromosome 2"/>
</dbReference>
<keyword evidence="7" id="KW-1185">Reference proteome</keyword>
<dbReference type="GeneID" id="107418282"/>
<dbReference type="InterPro" id="IPR036396">
    <property type="entry name" value="Cyt_P450_sf"/>
</dbReference>
<dbReference type="GO" id="GO:0020037">
    <property type="term" value="F:heme binding"/>
    <property type="evidence" value="ECO:0007669"/>
    <property type="project" value="InterPro"/>
</dbReference>
<dbReference type="CDD" id="cd11072">
    <property type="entry name" value="CYP71-like"/>
    <property type="match status" value="1"/>
</dbReference>
<feature type="binding site" description="axial binding residue" evidence="4">
    <location>
        <position position="453"/>
    </location>
    <ligand>
        <name>heme</name>
        <dbReference type="ChEBI" id="CHEBI:30413"/>
    </ligand>
    <ligandPart>
        <name>Fe</name>
        <dbReference type="ChEBI" id="CHEBI:18248"/>
    </ligandPart>
</feature>
<dbReference type="PRINTS" id="PR00463">
    <property type="entry name" value="EP450I"/>
</dbReference>
<dbReference type="InterPro" id="IPR001128">
    <property type="entry name" value="Cyt_P450"/>
</dbReference>
<dbReference type="InParanoid" id="A0A6P3ZRS1"/>
<evidence type="ECO:0000256" key="3">
    <source>
        <dbReference type="ARBA" id="ARBA00023004"/>
    </source>
</evidence>
<dbReference type="AlphaFoldDB" id="A0A6P3ZRS1"/>
<comment type="cofactor">
    <cofactor evidence="4">
        <name>heme</name>
        <dbReference type="ChEBI" id="CHEBI:30413"/>
    </cofactor>
</comment>
<keyword evidence="4 5" id="KW-0349">Heme</keyword>
<sequence length="510" mass="57872">MLKQCWKKLQSATFFDPIIFSVILIFFSVYLYKLISKGPKLNYPPSPPKLPIIGNIYQLSTQLHRSLQALSEKYGPLILLHLGSSPTLIVSSAEIAKEILKSHDSVFQNRPGLKAADVLFCGCIDVAFCPYGEYWRQAKKICVLELLSLKSVQGFQFVREEEVADMVEKIRHRCEDGGEVDLGEMFTAMSNNIASRSALGRKYEGEHGDESFGALSKKAMELIGTFNFRDSIPYLKFMDVLTGFDAKLKKTAKAFHALLDQVIDEHQKSNNYDQQLSDKKDLVDILLHLQKDGELGVNLTRESLIAILLDMFIGGTDTTATTMEWAMAELMKNPTIMKKAQEEVRRVVGSKTKVDECDMDEMEYLKCVVKETLRLHAPVMVTRESSSSVHSKLQGYDIPPKTKVLINAWAIQRDPKLWENPEEFVPERFIDNPVDFKGNHDQFIPFGAGRRGCPGMTFAVVEAEYVLANLLYWFDWKLPNGVTVEDFDMSDVFELVIRKKIPLRLVPVLH</sequence>
<dbReference type="InterPro" id="IPR002401">
    <property type="entry name" value="Cyt_P450_E_grp-I"/>
</dbReference>
<accession>A0A6P3ZRS1</accession>
<evidence type="ECO:0000256" key="1">
    <source>
        <dbReference type="ARBA" id="ARBA00010617"/>
    </source>
</evidence>
<dbReference type="GO" id="GO:0016705">
    <property type="term" value="F:oxidoreductase activity, acting on paired donors, with incorporation or reduction of molecular oxygen"/>
    <property type="evidence" value="ECO:0007669"/>
    <property type="project" value="InterPro"/>
</dbReference>
<keyword evidence="5" id="KW-0560">Oxidoreductase</keyword>
<comment type="similarity">
    <text evidence="1 5">Belongs to the cytochrome P450 family.</text>
</comment>
<reference evidence="7" key="1">
    <citation type="submission" date="2025-05" db="UniProtKB">
        <authorList>
            <consortium name="RefSeq"/>
        </authorList>
    </citation>
    <scope>NUCLEOTIDE SEQUENCE [LARGE SCALE GENOMIC DNA]</scope>
</reference>
<keyword evidence="5" id="KW-0503">Monooxygenase</keyword>
<dbReference type="SUPFAM" id="SSF48264">
    <property type="entry name" value="Cytochrome P450"/>
    <property type="match status" value="1"/>
</dbReference>
<keyword evidence="6" id="KW-0472">Membrane</keyword>
<dbReference type="PANTHER" id="PTHR47955:SF18">
    <property type="entry name" value="CYTOCHROME P450 71A1-LIKE"/>
    <property type="match status" value="1"/>
</dbReference>
<evidence type="ECO:0000313" key="8">
    <source>
        <dbReference type="RefSeq" id="XP_015882455.3"/>
    </source>
</evidence>
<dbReference type="Gene3D" id="1.10.630.10">
    <property type="entry name" value="Cytochrome P450"/>
    <property type="match status" value="1"/>
</dbReference>
<dbReference type="PANTHER" id="PTHR47955">
    <property type="entry name" value="CYTOCHROME P450 FAMILY 71 PROTEIN"/>
    <property type="match status" value="1"/>
</dbReference>
<evidence type="ECO:0000256" key="4">
    <source>
        <dbReference type="PIRSR" id="PIRSR602401-1"/>
    </source>
</evidence>
<dbReference type="GO" id="GO:0004497">
    <property type="term" value="F:monooxygenase activity"/>
    <property type="evidence" value="ECO:0007669"/>
    <property type="project" value="UniProtKB-KW"/>
</dbReference>
<evidence type="ECO:0000256" key="6">
    <source>
        <dbReference type="SAM" id="Phobius"/>
    </source>
</evidence>
<evidence type="ECO:0000313" key="7">
    <source>
        <dbReference type="Proteomes" id="UP001652623"/>
    </source>
</evidence>
<feature type="transmembrane region" description="Helical" evidence="6">
    <location>
        <begin position="12"/>
        <end position="32"/>
    </location>
</feature>
<evidence type="ECO:0000256" key="2">
    <source>
        <dbReference type="ARBA" id="ARBA00022723"/>
    </source>
</evidence>
<keyword evidence="3 4" id="KW-0408">Iron</keyword>
<dbReference type="GO" id="GO:0005506">
    <property type="term" value="F:iron ion binding"/>
    <property type="evidence" value="ECO:0007669"/>
    <property type="project" value="InterPro"/>
</dbReference>
<keyword evidence="2 4" id="KW-0479">Metal-binding</keyword>
<evidence type="ECO:0000256" key="5">
    <source>
        <dbReference type="RuleBase" id="RU000461"/>
    </source>
</evidence>
<dbReference type="PRINTS" id="PR00385">
    <property type="entry name" value="P450"/>
</dbReference>
<reference evidence="8" key="2">
    <citation type="submission" date="2025-08" db="UniProtKB">
        <authorList>
            <consortium name="RefSeq"/>
        </authorList>
    </citation>
    <scope>IDENTIFICATION</scope>
    <source>
        <tissue evidence="8">Seedling</tissue>
    </source>
</reference>
<keyword evidence="6" id="KW-1133">Transmembrane helix</keyword>
<dbReference type="PROSITE" id="PS00086">
    <property type="entry name" value="CYTOCHROME_P450"/>
    <property type="match status" value="1"/>
</dbReference>
<proteinExistence type="inferred from homology"/>
<dbReference type="InterPro" id="IPR017972">
    <property type="entry name" value="Cyt_P450_CS"/>
</dbReference>
<dbReference type="Pfam" id="PF00067">
    <property type="entry name" value="p450"/>
    <property type="match status" value="1"/>
</dbReference>
<dbReference type="FunFam" id="1.10.630.10:FF:000011">
    <property type="entry name" value="Cytochrome P450 83B1"/>
    <property type="match status" value="1"/>
</dbReference>
<dbReference type="RefSeq" id="XP_015882455.3">
    <property type="nucleotide sequence ID" value="XM_016026969.3"/>
</dbReference>
<keyword evidence="6" id="KW-0812">Transmembrane</keyword>
<organism evidence="7 8">
    <name type="scientific">Ziziphus jujuba</name>
    <name type="common">Chinese jujube</name>
    <name type="synonym">Ziziphus sativa</name>
    <dbReference type="NCBI Taxonomy" id="326968"/>
    <lineage>
        <taxon>Eukaryota</taxon>
        <taxon>Viridiplantae</taxon>
        <taxon>Streptophyta</taxon>
        <taxon>Embryophyta</taxon>
        <taxon>Tracheophyta</taxon>
        <taxon>Spermatophyta</taxon>
        <taxon>Magnoliopsida</taxon>
        <taxon>eudicotyledons</taxon>
        <taxon>Gunneridae</taxon>
        <taxon>Pentapetalae</taxon>
        <taxon>rosids</taxon>
        <taxon>fabids</taxon>
        <taxon>Rosales</taxon>
        <taxon>Rhamnaceae</taxon>
        <taxon>Paliureae</taxon>
        <taxon>Ziziphus</taxon>
    </lineage>
</organism>
<gene>
    <name evidence="8" type="primary">LOC107418282</name>
</gene>
<dbReference type="KEGG" id="zju:107418282"/>